<dbReference type="PANTHER" id="PTHR33240">
    <property type="entry name" value="OS08G0508500 PROTEIN"/>
    <property type="match status" value="1"/>
</dbReference>
<dbReference type="AlphaFoldDB" id="A0A1Q3AU40"/>
<dbReference type="OrthoDB" id="1624859at2759"/>
<keyword evidence="2" id="KW-1185">Reference proteome</keyword>
<sequence>MIFSFSDDVLNDIRTPNNDPLVVNVNISNHFVGRVLVDNESLTNMLSYETFNKMNIPLEELKLIQSPLVGFTGNVLNPKGVISFLVTVGEKPCWVTIFVNFLVVKMLGTYNTILRRPTQCALKAVVSIPHMKMKFPTPCGMGEVKGNPSNSWRMVHDFFETCKEDHAH</sequence>
<dbReference type="Proteomes" id="UP000187406">
    <property type="component" value="Unassembled WGS sequence"/>
</dbReference>
<name>A0A1Q3AU40_CEPFO</name>
<proteinExistence type="predicted"/>
<organism evidence="1 2">
    <name type="scientific">Cephalotus follicularis</name>
    <name type="common">Albany pitcher plant</name>
    <dbReference type="NCBI Taxonomy" id="3775"/>
    <lineage>
        <taxon>Eukaryota</taxon>
        <taxon>Viridiplantae</taxon>
        <taxon>Streptophyta</taxon>
        <taxon>Embryophyta</taxon>
        <taxon>Tracheophyta</taxon>
        <taxon>Spermatophyta</taxon>
        <taxon>Magnoliopsida</taxon>
        <taxon>eudicotyledons</taxon>
        <taxon>Gunneridae</taxon>
        <taxon>Pentapetalae</taxon>
        <taxon>rosids</taxon>
        <taxon>fabids</taxon>
        <taxon>Oxalidales</taxon>
        <taxon>Cephalotaceae</taxon>
        <taxon>Cephalotus</taxon>
    </lineage>
</organism>
<dbReference type="PANTHER" id="PTHR33240:SF15">
    <property type="entry name" value="GAG-PRO-LIKE PROTEIN"/>
    <property type="match status" value="1"/>
</dbReference>
<reference evidence="2" key="1">
    <citation type="submission" date="2016-04" db="EMBL/GenBank/DDBJ databases">
        <title>Cephalotus genome sequencing.</title>
        <authorList>
            <person name="Fukushima K."/>
            <person name="Hasebe M."/>
            <person name="Fang X."/>
        </authorList>
    </citation>
    <scope>NUCLEOTIDE SEQUENCE [LARGE SCALE GENOMIC DNA]</scope>
    <source>
        <strain evidence="2">cv. St1</strain>
    </source>
</reference>
<dbReference type="InterPro" id="IPR021109">
    <property type="entry name" value="Peptidase_aspartic_dom_sf"/>
</dbReference>
<accession>A0A1Q3AU40</accession>
<comment type="caution">
    <text evidence="1">The sequence shown here is derived from an EMBL/GenBank/DDBJ whole genome shotgun (WGS) entry which is preliminary data.</text>
</comment>
<evidence type="ECO:0000313" key="1">
    <source>
        <dbReference type="EMBL" id="GAV59229.1"/>
    </source>
</evidence>
<gene>
    <name evidence="1" type="ORF">CFOL_v3_02760</name>
</gene>
<protein>
    <submittedName>
        <fullName evidence="1">Uncharacterized protein</fullName>
    </submittedName>
</protein>
<dbReference type="CDD" id="cd00303">
    <property type="entry name" value="retropepsin_like"/>
    <property type="match status" value="1"/>
</dbReference>
<dbReference type="EMBL" id="BDDD01000103">
    <property type="protein sequence ID" value="GAV59229.1"/>
    <property type="molecule type" value="Genomic_DNA"/>
</dbReference>
<dbReference type="InParanoid" id="A0A1Q3AU40"/>
<dbReference type="Gene3D" id="2.40.70.10">
    <property type="entry name" value="Acid Proteases"/>
    <property type="match status" value="1"/>
</dbReference>
<evidence type="ECO:0000313" key="2">
    <source>
        <dbReference type="Proteomes" id="UP000187406"/>
    </source>
</evidence>